<organism evidence="2 3">
    <name type="scientific">Armillaria solidipes</name>
    <dbReference type="NCBI Taxonomy" id="1076256"/>
    <lineage>
        <taxon>Eukaryota</taxon>
        <taxon>Fungi</taxon>
        <taxon>Dikarya</taxon>
        <taxon>Basidiomycota</taxon>
        <taxon>Agaricomycotina</taxon>
        <taxon>Agaricomycetes</taxon>
        <taxon>Agaricomycetidae</taxon>
        <taxon>Agaricales</taxon>
        <taxon>Marasmiineae</taxon>
        <taxon>Physalacriaceae</taxon>
        <taxon>Armillaria</taxon>
    </lineage>
</organism>
<dbReference type="AlphaFoldDB" id="A0A2H3AZ38"/>
<sequence>MYASKSSNELPPESSGWETLSDDLEESALERKICFILRSANQPWHDIGLLPKSPVDVGVINALQKVLDEAQQDDTQYFTACFKCLYALNTERDLFPESFVVNEGVVREPGYPIDGGEASDIWKGSVDGRGVCLKVFRTFSMTVTETKSFFKELCREAVIWKHLHHKNILPFIGINTTNFVDRFCLISPWMKNGNIVKFLESNRDHDRLKCIREIASAVAFLHSFDPHIAHCNIHGTNVLVDDNHTCCLAGFGSVIIHDTQTPPGNVFCLNSARWLAPEFQSIDTPCEQHSFPARDIYALGCTIIEIFTLQPPFPHISNNSSVSKTVVKSTYHPRPPADVFPCDKLWALVEDCMALQCDRRPSATEVVNRLDDL</sequence>
<dbReference type="PANTHER" id="PTHR44329">
    <property type="entry name" value="SERINE/THREONINE-PROTEIN KINASE TNNI3K-RELATED"/>
    <property type="match status" value="1"/>
</dbReference>
<keyword evidence="2" id="KW-0418">Kinase</keyword>
<dbReference type="EMBL" id="KZ293515">
    <property type="protein sequence ID" value="PBK59028.1"/>
    <property type="molecule type" value="Genomic_DNA"/>
</dbReference>
<dbReference type="InterPro" id="IPR000719">
    <property type="entry name" value="Prot_kinase_dom"/>
</dbReference>
<dbReference type="InterPro" id="IPR001245">
    <property type="entry name" value="Ser-Thr/Tyr_kinase_cat_dom"/>
</dbReference>
<dbReference type="Pfam" id="PF07714">
    <property type="entry name" value="PK_Tyr_Ser-Thr"/>
    <property type="match status" value="1"/>
</dbReference>
<dbReference type="PROSITE" id="PS50011">
    <property type="entry name" value="PROTEIN_KINASE_DOM"/>
    <property type="match status" value="1"/>
</dbReference>
<evidence type="ECO:0000313" key="2">
    <source>
        <dbReference type="EMBL" id="PBK59028.1"/>
    </source>
</evidence>
<keyword evidence="2" id="KW-0808">Transferase</keyword>
<dbReference type="Gene3D" id="1.10.510.10">
    <property type="entry name" value="Transferase(Phosphotransferase) domain 1"/>
    <property type="match status" value="1"/>
</dbReference>
<dbReference type="PANTHER" id="PTHR44329:SF214">
    <property type="entry name" value="PROTEIN KINASE DOMAIN-CONTAINING PROTEIN"/>
    <property type="match status" value="1"/>
</dbReference>
<dbReference type="InterPro" id="IPR011009">
    <property type="entry name" value="Kinase-like_dom_sf"/>
</dbReference>
<name>A0A2H3AZ38_9AGAR</name>
<keyword evidence="3" id="KW-1185">Reference proteome</keyword>
<proteinExistence type="predicted"/>
<evidence type="ECO:0000313" key="3">
    <source>
        <dbReference type="Proteomes" id="UP000218334"/>
    </source>
</evidence>
<accession>A0A2H3AZ38</accession>
<dbReference type="GO" id="GO:0004674">
    <property type="term" value="F:protein serine/threonine kinase activity"/>
    <property type="evidence" value="ECO:0007669"/>
    <property type="project" value="TreeGrafter"/>
</dbReference>
<gene>
    <name evidence="2" type="ORF">ARMSODRAFT_945965</name>
</gene>
<feature type="domain" description="Protein kinase" evidence="1">
    <location>
        <begin position="107"/>
        <end position="373"/>
    </location>
</feature>
<dbReference type="SUPFAM" id="SSF56112">
    <property type="entry name" value="Protein kinase-like (PK-like)"/>
    <property type="match status" value="1"/>
</dbReference>
<reference evidence="3" key="1">
    <citation type="journal article" date="2017" name="Nat. Ecol. Evol.">
        <title>Genome expansion and lineage-specific genetic innovations in the forest pathogenic fungi Armillaria.</title>
        <authorList>
            <person name="Sipos G."/>
            <person name="Prasanna A.N."/>
            <person name="Walter M.C."/>
            <person name="O'Connor E."/>
            <person name="Balint B."/>
            <person name="Krizsan K."/>
            <person name="Kiss B."/>
            <person name="Hess J."/>
            <person name="Varga T."/>
            <person name="Slot J."/>
            <person name="Riley R."/>
            <person name="Boka B."/>
            <person name="Rigling D."/>
            <person name="Barry K."/>
            <person name="Lee J."/>
            <person name="Mihaltcheva S."/>
            <person name="LaButti K."/>
            <person name="Lipzen A."/>
            <person name="Waldron R."/>
            <person name="Moloney N.M."/>
            <person name="Sperisen C."/>
            <person name="Kredics L."/>
            <person name="Vagvoelgyi C."/>
            <person name="Patrignani A."/>
            <person name="Fitzpatrick D."/>
            <person name="Nagy I."/>
            <person name="Doyle S."/>
            <person name="Anderson J.B."/>
            <person name="Grigoriev I.V."/>
            <person name="Gueldener U."/>
            <person name="Muensterkoetter M."/>
            <person name="Nagy L.G."/>
        </authorList>
    </citation>
    <scope>NUCLEOTIDE SEQUENCE [LARGE SCALE GENOMIC DNA]</scope>
    <source>
        <strain evidence="3">28-4</strain>
    </source>
</reference>
<dbReference type="Proteomes" id="UP000218334">
    <property type="component" value="Unassembled WGS sequence"/>
</dbReference>
<dbReference type="InterPro" id="IPR051681">
    <property type="entry name" value="Ser/Thr_Kinases-Pseudokinases"/>
</dbReference>
<evidence type="ECO:0000259" key="1">
    <source>
        <dbReference type="PROSITE" id="PS50011"/>
    </source>
</evidence>
<dbReference type="STRING" id="1076256.A0A2H3AZ38"/>
<protein>
    <submittedName>
        <fullName evidence="2">Kinase-like protein</fullName>
    </submittedName>
</protein>
<dbReference type="GO" id="GO:0005524">
    <property type="term" value="F:ATP binding"/>
    <property type="evidence" value="ECO:0007669"/>
    <property type="project" value="InterPro"/>
</dbReference>